<sequence>MISLKKINKQYGSRFLLRDVSLDINEGEIFGLVGANGAGKSTLISILATVMKPSSGVITMNGLDIEKQKKKIRQMIGFVPQEIALWENFSVKENLHYWSRFAKVRPPKERLWELCEAVSLHDKWNEKVSTLSGGMKRKLNIAVALIHNPTILLMDEPTVGIDLQSKLEINDYIKKLAQQGKTIVYITHDIHEIIHLCDRIGVLSRGELQFVGTLEDARSNFEQSNRMKIEEVVYQLLS</sequence>
<evidence type="ECO:0000259" key="5">
    <source>
        <dbReference type="PROSITE" id="PS50893"/>
    </source>
</evidence>
<keyword evidence="7" id="KW-1185">Reference proteome</keyword>
<dbReference type="PANTHER" id="PTHR42711">
    <property type="entry name" value="ABC TRANSPORTER ATP-BINDING PROTEIN"/>
    <property type="match status" value="1"/>
</dbReference>
<gene>
    <name evidence="6" type="ORF">R4Z09_17420</name>
</gene>
<evidence type="ECO:0000313" key="7">
    <source>
        <dbReference type="Proteomes" id="UP001357223"/>
    </source>
</evidence>
<dbReference type="InterPro" id="IPR050763">
    <property type="entry name" value="ABC_transporter_ATP-binding"/>
</dbReference>
<evidence type="ECO:0000256" key="4">
    <source>
        <dbReference type="ARBA" id="ARBA00022840"/>
    </source>
</evidence>
<dbReference type="InterPro" id="IPR003593">
    <property type="entry name" value="AAA+_ATPase"/>
</dbReference>
<comment type="similarity">
    <text evidence="1">Belongs to the ABC transporter superfamily.</text>
</comment>
<dbReference type="InterPro" id="IPR017871">
    <property type="entry name" value="ABC_transporter-like_CS"/>
</dbReference>
<dbReference type="Gene3D" id="3.40.50.300">
    <property type="entry name" value="P-loop containing nucleotide triphosphate hydrolases"/>
    <property type="match status" value="1"/>
</dbReference>
<evidence type="ECO:0000256" key="3">
    <source>
        <dbReference type="ARBA" id="ARBA00022741"/>
    </source>
</evidence>
<dbReference type="SUPFAM" id="SSF52540">
    <property type="entry name" value="P-loop containing nucleoside triphosphate hydrolases"/>
    <property type="match status" value="1"/>
</dbReference>
<dbReference type="RefSeq" id="WP_338448019.1">
    <property type="nucleotide sequence ID" value="NZ_CP137640.1"/>
</dbReference>
<dbReference type="EMBL" id="CP137640">
    <property type="protein sequence ID" value="WVX79086.1"/>
    <property type="molecule type" value="Genomic_DNA"/>
</dbReference>
<evidence type="ECO:0000256" key="2">
    <source>
        <dbReference type="ARBA" id="ARBA00022448"/>
    </source>
</evidence>
<name>A0ABZ2CA01_9BACI</name>
<dbReference type="SMART" id="SM00382">
    <property type="entry name" value="AAA"/>
    <property type="match status" value="1"/>
</dbReference>
<dbReference type="GO" id="GO:0005524">
    <property type="term" value="F:ATP binding"/>
    <property type="evidence" value="ECO:0007669"/>
    <property type="project" value="UniProtKB-KW"/>
</dbReference>
<dbReference type="Pfam" id="PF00005">
    <property type="entry name" value="ABC_tran"/>
    <property type="match status" value="1"/>
</dbReference>
<dbReference type="PROSITE" id="PS00211">
    <property type="entry name" value="ABC_TRANSPORTER_1"/>
    <property type="match status" value="1"/>
</dbReference>
<protein>
    <submittedName>
        <fullName evidence="6">ABC transporter ATP-binding protein</fullName>
    </submittedName>
</protein>
<dbReference type="Proteomes" id="UP001357223">
    <property type="component" value="Chromosome"/>
</dbReference>
<dbReference type="PANTHER" id="PTHR42711:SF5">
    <property type="entry name" value="ABC TRANSPORTER ATP-BINDING PROTEIN NATA"/>
    <property type="match status" value="1"/>
</dbReference>
<dbReference type="CDD" id="cd03230">
    <property type="entry name" value="ABC_DR_subfamily_A"/>
    <property type="match status" value="1"/>
</dbReference>
<dbReference type="InterPro" id="IPR003439">
    <property type="entry name" value="ABC_transporter-like_ATP-bd"/>
</dbReference>
<feature type="domain" description="ABC transporter" evidence="5">
    <location>
        <begin position="2"/>
        <end position="230"/>
    </location>
</feature>
<keyword evidence="3" id="KW-0547">Nucleotide-binding</keyword>
<proteinExistence type="inferred from homology"/>
<evidence type="ECO:0000313" key="6">
    <source>
        <dbReference type="EMBL" id="WVX79086.1"/>
    </source>
</evidence>
<keyword evidence="4 6" id="KW-0067">ATP-binding</keyword>
<keyword evidence="2" id="KW-0813">Transport</keyword>
<reference evidence="6 7" key="1">
    <citation type="submission" date="2023-10" db="EMBL/GenBank/DDBJ databases">
        <title>Niallia locisalis sp.nov. isolated from a salt pond sample.</title>
        <authorList>
            <person name="Li X.-J."/>
            <person name="Dong L."/>
        </authorList>
    </citation>
    <scope>NUCLEOTIDE SEQUENCE [LARGE SCALE GENOMIC DNA]</scope>
    <source>
        <strain evidence="6 7">DSM 29761</strain>
    </source>
</reference>
<dbReference type="PROSITE" id="PS50893">
    <property type="entry name" value="ABC_TRANSPORTER_2"/>
    <property type="match status" value="1"/>
</dbReference>
<dbReference type="InterPro" id="IPR027417">
    <property type="entry name" value="P-loop_NTPase"/>
</dbReference>
<accession>A0ABZ2CA01</accession>
<organism evidence="6 7">
    <name type="scientific">Niallia oryzisoli</name>
    <dbReference type="NCBI Taxonomy" id="1737571"/>
    <lineage>
        <taxon>Bacteria</taxon>
        <taxon>Bacillati</taxon>
        <taxon>Bacillota</taxon>
        <taxon>Bacilli</taxon>
        <taxon>Bacillales</taxon>
        <taxon>Bacillaceae</taxon>
        <taxon>Niallia</taxon>
    </lineage>
</organism>
<evidence type="ECO:0000256" key="1">
    <source>
        <dbReference type="ARBA" id="ARBA00005417"/>
    </source>
</evidence>